<feature type="compositionally biased region" description="Low complexity" evidence="1">
    <location>
        <begin position="1"/>
        <end position="11"/>
    </location>
</feature>
<dbReference type="InterPro" id="IPR001466">
    <property type="entry name" value="Beta-lactam-related"/>
</dbReference>
<evidence type="ECO:0000313" key="3">
    <source>
        <dbReference type="EMBL" id="QVI23973.1"/>
    </source>
</evidence>
<evidence type="ECO:0000259" key="2">
    <source>
        <dbReference type="Pfam" id="PF00144"/>
    </source>
</evidence>
<feature type="region of interest" description="Disordered" evidence="1">
    <location>
        <begin position="1"/>
        <end position="62"/>
    </location>
</feature>
<sequence>MCTGTSTPRSSLRTRRSRSGSSSPWTITPTAGRARRATSSCGRYPGPSRPATTSTTTAPTRRCWPGCSRASTTSRSIRCSPQQLWQPAGMEASADIMTDRVGAAVASEELFARPRDFVRLGELMRNGGRTPDGRRIVSEQWIAAATTGMKPASDAGDDTVGGYGFQWWSGATPDGFQANGFQGQYITVAPSACVTGVRLAHTLQLSTDLKFAGQGNDEWHALYRAVLARLGGC</sequence>
<dbReference type="PANTHER" id="PTHR43283">
    <property type="entry name" value="BETA-LACTAMASE-RELATED"/>
    <property type="match status" value="1"/>
</dbReference>
<dbReference type="InterPro" id="IPR050789">
    <property type="entry name" value="Diverse_Enzym_Activities"/>
</dbReference>
<protein>
    <submittedName>
        <fullName evidence="3">Serine hydrolase</fullName>
    </submittedName>
</protein>
<proteinExistence type="predicted"/>
<dbReference type="Pfam" id="PF00144">
    <property type="entry name" value="Beta-lactamase"/>
    <property type="match status" value="1"/>
</dbReference>
<accession>A0ABX8CVN9</accession>
<dbReference type="EMBL" id="CP074371">
    <property type="protein sequence ID" value="QVI23973.1"/>
    <property type="molecule type" value="Genomic_DNA"/>
</dbReference>
<dbReference type="Gene3D" id="3.40.710.10">
    <property type="entry name" value="DD-peptidase/beta-lactamase superfamily"/>
    <property type="match status" value="1"/>
</dbReference>
<dbReference type="PANTHER" id="PTHR43283:SF7">
    <property type="entry name" value="BETA-LACTAMASE-RELATED DOMAIN-CONTAINING PROTEIN"/>
    <property type="match status" value="1"/>
</dbReference>
<dbReference type="GO" id="GO:0016787">
    <property type="term" value="F:hydrolase activity"/>
    <property type="evidence" value="ECO:0007669"/>
    <property type="project" value="UniProtKB-KW"/>
</dbReference>
<keyword evidence="4" id="KW-1185">Reference proteome</keyword>
<organism evidence="3 4">
    <name type="scientific">Nocardia tengchongensis</name>
    <dbReference type="NCBI Taxonomy" id="2055889"/>
    <lineage>
        <taxon>Bacteria</taxon>
        <taxon>Bacillati</taxon>
        <taxon>Actinomycetota</taxon>
        <taxon>Actinomycetes</taxon>
        <taxon>Mycobacteriales</taxon>
        <taxon>Nocardiaceae</taxon>
        <taxon>Nocardia</taxon>
    </lineage>
</organism>
<reference evidence="3 4" key="1">
    <citation type="submission" date="2021-04" db="EMBL/GenBank/DDBJ databases">
        <title>Nocardia tengchongensis.</title>
        <authorList>
            <person name="Zhuang k."/>
            <person name="Ran Y."/>
            <person name="Li W."/>
        </authorList>
    </citation>
    <scope>NUCLEOTIDE SEQUENCE [LARGE SCALE GENOMIC DNA]</scope>
    <source>
        <strain evidence="3 4">CFH S0057</strain>
    </source>
</reference>
<dbReference type="InterPro" id="IPR012338">
    <property type="entry name" value="Beta-lactam/transpept-like"/>
</dbReference>
<dbReference type="Proteomes" id="UP000683310">
    <property type="component" value="Chromosome"/>
</dbReference>
<evidence type="ECO:0000256" key="1">
    <source>
        <dbReference type="SAM" id="MobiDB-lite"/>
    </source>
</evidence>
<keyword evidence="3" id="KW-0378">Hydrolase</keyword>
<feature type="compositionally biased region" description="Low complexity" evidence="1">
    <location>
        <begin position="49"/>
        <end position="62"/>
    </location>
</feature>
<gene>
    <name evidence="3" type="ORF">KHQ06_14940</name>
</gene>
<feature type="domain" description="Beta-lactamase-related" evidence="2">
    <location>
        <begin position="24"/>
        <end position="204"/>
    </location>
</feature>
<evidence type="ECO:0000313" key="4">
    <source>
        <dbReference type="Proteomes" id="UP000683310"/>
    </source>
</evidence>
<dbReference type="SUPFAM" id="SSF56601">
    <property type="entry name" value="beta-lactamase/transpeptidase-like"/>
    <property type="match status" value="1"/>
</dbReference>
<name>A0ABX8CVN9_9NOCA</name>